<evidence type="ECO:0000313" key="2">
    <source>
        <dbReference type="EMBL" id="ETK77515.1"/>
    </source>
</evidence>
<accession>W2G5J1</accession>
<feature type="compositionally biased region" description="Acidic residues" evidence="1">
    <location>
        <begin position="1"/>
        <end position="13"/>
    </location>
</feature>
<protein>
    <recommendedName>
        <fullName evidence="3">CCHC-type domain-containing protein</fullName>
    </recommendedName>
</protein>
<dbReference type="AlphaFoldDB" id="W2G5J1"/>
<feature type="region of interest" description="Disordered" evidence="1">
    <location>
        <begin position="186"/>
        <end position="262"/>
    </location>
</feature>
<dbReference type="Proteomes" id="UP000053236">
    <property type="component" value="Unassembled WGS sequence"/>
</dbReference>
<reference evidence="2" key="1">
    <citation type="submission" date="2013-11" db="EMBL/GenBank/DDBJ databases">
        <title>The Genome Sequence of Phytophthora parasitica CJ02B3.</title>
        <authorList>
            <consortium name="The Broad Institute Genomics Platform"/>
            <person name="Russ C."/>
            <person name="Tyler B."/>
            <person name="Panabieres F."/>
            <person name="Shan W."/>
            <person name="Tripathy S."/>
            <person name="Grunwald N."/>
            <person name="Machado M."/>
            <person name="Johnson C.S."/>
            <person name="Arredondo F."/>
            <person name="Hong C."/>
            <person name="Coffey M."/>
            <person name="Young S.K."/>
            <person name="Zeng Q."/>
            <person name="Gargeya S."/>
            <person name="Fitzgerald M."/>
            <person name="Abouelleil A."/>
            <person name="Alvarado L."/>
            <person name="Chapman S.B."/>
            <person name="Gainer-Dewar J."/>
            <person name="Goldberg J."/>
            <person name="Griggs A."/>
            <person name="Gujja S."/>
            <person name="Hansen M."/>
            <person name="Howarth C."/>
            <person name="Imamovic A."/>
            <person name="Ireland A."/>
            <person name="Larimer J."/>
            <person name="McCowan C."/>
            <person name="Murphy C."/>
            <person name="Pearson M."/>
            <person name="Poon T.W."/>
            <person name="Priest M."/>
            <person name="Roberts A."/>
            <person name="Saif S."/>
            <person name="Shea T."/>
            <person name="Sykes S."/>
            <person name="Wortman J."/>
            <person name="Nusbaum C."/>
            <person name="Birren B."/>
        </authorList>
    </citation>
    <scope>NUCLEOTIDE SEQUENCE [LARGE SCALE GENOMIC DNA]</scope>
    <source>
        <strain evidence="2">CJ02B3</strain>
    </source>
</reference>
<feature type="compositionally biased region" description="Low complexity" evidence="1">
    <location>
        <begin position="186"/>
        <end position="197"/>
    </location>
</feature>
<feature type="compositionally biased region" description="Polar residues" evidence="1">
    <location>
        <begin position="249"/>
        <end position="262"/>
    </location>
</feature>
<feature type="compositionally biased region" description="Polar residues" evidence="1">
    <location>
        <begin position="747"/>
        <end position="758"/>
    </location>
</feature>
<evidence type="ECO:0008006" key="3">
    <source>
        <dbReference type="Google" id="ProtNLM"/>
    </source>
</evidence>
<feature type="compositionally biased region" description="Basic and acidic residues" evidence="1">
    <location>
        <begin position="760"/>
        <end position="775"/>
    </location>
</feature>
<gene>
    <name evidence="2" type="ORF">L915_16232</name>
</gene>
<proteinExistence type="predicted"/>
<sequence length="862" mass="90736">MFSMSDEEEEQADQSDPPVVEGPSVSGEADGQDPGRPVEASAMPIDATQQRPALVETAEGRGALLGILTGMAQVPGPGEPRASRSWSSTPTREGRLRGAALRGAGPTTAVAGTSRLTGEPGVSATSGGTATVVSSTTEEHGEGAQAGAMVSPAPAAVPTSAGGKPPTTSAFAGGYEQWMRRYAAPATTPMSSPATSMGAGPGRPVGRPTRQSRSGALPTQPGRQPVLQPVPAPTGVQASPQSAGVPRTARQTSGSSTTQAALQQRAVPRLVPHASQAGQPHVQWQMAPATTGQPGALVPRASVTQTSDPMQQYVDQAVQRALQRLVTGSSGMSAPAPASASTWNANVPIQGAATPGTARASSLSMGAIPSYGGVSIGMTTGTGGFGYGVTPSNTPFPPFQPPMTRTAQATPMGSRAPAWTPVASGVAAPMASGGFVQQPVASGMAASTPSGEFVQQPVVSSAALPGTLPYGSVTNRPFGYQAGIQGGQSGQPQQGYGPQTGLAAGGIATMGPAPGSGVGPVGYPLVGISTDLRNAVKVIVPFYSDTASSERAAAFWRSLRNARKGWTGKTGQEWWYNSRIEDFESLRVRFHNRFICQTPTQMWERLKKARRNKGESAEEWADRISKIFDALNYGDARMWYEFFLGGIRNKPMRAMLNSSMVMSIEEACALLLYKNLHLPVEEEDEFLEDKRAATDAKKETSPELQMLQQMQKMNRMLVQQQQLQTVQQPRSPSQSAVNAVAAETKPQRTAQTSASGTLEETDRTPNIRTDPDSRTQEGVTVCGRCGRRGCSRATCPRATGTWNRCGKVGHYSVECSVPRPQNSSWNRNAGRRQQSGRPNTCSLCGANNHPIWIARWLKRFVG</sequence>
<evidence type="ECO:0000256" key="1">
    <source>
        <dbReference type="SAM" id="MobiDB-lite"/>
    </source>
</evidence>
<feature type="region of interest" description="Disordered" evidence="1">
    <location>
        <begin position="720"/>
        <end position="778"/>
    </location>
</feature>
<feature type="region of interest" description="Disordered" evidence="1">
    <location>
        <begin position="1"/>
        <end position="53"/>
    </location>
</feature>
<dbReference type="VEuPathDB" id="FungiDB:PPTG_10004"/>
<feature type="region of interest" description="Disordered" evidence="1">
    <location>
        <begin position="73"/>
        <end position="129"/>
    </location>
</feature>
<name>W2G5J1_PHYNI</name>
<dbReference type="EMBL" id="KI688395">
    <property type="protein sequence ID" value="ETK77515.1"/>
    <property type="molecule type" value="Genomic_DNA"/>
</dbReference>
<organism evidence="2">
    <name type="scientific">Phytophthora nicotianae</name>
    <name type="common">Potato buckeye rot agent</name>
    <name type="synonym">Phytophthora parasitica</name>
    <dbReference type="NCBI Taxonomy" id="4792"/>
    <lineage>
        <taxon>Eukaryota</taxon>
        <taxon>Sar</taxon>
        <taxon>Stramenopiles</taxon>
        <taxon>Oomycota</taxon>
        <taxon>Peronosporomycetes</taxon>
        <taxon>Peronosporales</taxon>
        <taxon>Peronosporaceae</taxon>
        <taxon>Phytophthora</taxon>
    </lineage>
</organism>